<evidence type="ECO:0000259" key="6">
    <source>
        <dbReference type="PROSITE" id="PS50977"/>
    </source>
</evidence>
<dbReference type="GO" id="GO:0003700">
    <property type="term" value="F:DNA-binding transcription factor activity"/>
    <property type="evidence" value="ECO:0007669"/>
    <property type="project" value="TreeGrafter"/>
</dbReference>
<protein>
    <submittedName>
        <fullName evidence="7">TetR/AcrR family transcriptional regulator</fullName>
    </submittedName>
</protein>
<dbReference type="PANTHER" id="PTHR30055:SF175">
    <property type="entry name" value="HTH-TYPE TRANSCRIPTIONAL REPRESSOR KSTR2"/>
    <property type="match status" value="1"/>
</dbReference>
<organism evidence="7 8">
    <name type="scientific">Alloprevotella tannerae</name>
    <dbReference type="NCBI Taxonomy" id="76122"/>
    <lineage>
        <taxon>Bacteria</taxon>
        <taxon>Pseudomonadati</taxon>
        <taxon>Bacteroidota</taxon>
        <taxon>Bacteroidia</taxon>
        <taxon>Bacteroidales</taxon>
        <taxon>Prevotellaceae</taxon>
        <taxon>Alloprevotella</taxon>
    </lineage>
</organism>
<dbReference type="AlphaFoldDB" id="A0A929RWN5"/>
<dbReference type="Gene3D" id="1.10.10.60">
    <property type="entry name" value="Homeodomain-like"/>
    <property type="match status" value="1"/>
</dbReference>
<keyword evidence="4" id="KW-0804">Transcription</keyword>
<gene>
    <name evidence="7" type="ORF">HXK21_06540</name>
</gene>
<evidence type="ECO:0000313" key="8">
    <source>
        <dbReference type="Proteomes" id="UP000704068"/>
    </source>
</evidence>
<keyword evidence="1" id="KW-0678">Repressor</keyword>
<evidence type="ECO:0000256" key="1">
    <source>
        <dbReference type="ARBA" id="ARBA00022491"/>
    </source>
</evidence>
<evidence type="ECO:0000256" key="3">
    <source>
        <dbReference type="ARBA" id="ARBA00023125"/>
    </source>
</evidence>
<dbReference type="EMBL" id="JABZGR010000019">
    <property type="protein sequence ID" value="MBF0970683.1"/>
    <property type="molecule type" value="Genomic_DNA"/>
</dbReference>
<reference evidence="7" key="1">
    <citation type="submission" date="2020-04" db="EMBL/GenBank/DDBJ databases">
        <title>Deep metagenomics examines the oral microbiome during advanced dental caries in children, revealing novel taxa and co-occurrences with host molecules.</title>
        <authorList>
            <person name="Baker J.L."/>
            <person name="Morton J.T."/>
            <person name="Dinis M."/>
            <person name="Alvarez R."/>
            <person name="Tran N.C."/>
            <person name="Knight R."/>
            <person name="Edlund A."/>
        </authorList>
    </citation>
    <scope>NUCLEOTIDE SEQUENCE</scope>
    <source>
        <strain evidence="7">JCVI_34_bin.1</strain>
    </source>
</reference>
<dbReference type="InterPro" id="IPR036271">
    <property type="entry name" value="Tet_transcr_reg_TetR-rel_C_sf"/>
</dbReference>
<feature type="domain" description="HTH tetR-type" evidence="6">
    <location>
        <begin position="4"/>
        <end position="64"/>
    </location>
</feature>
<evidence type="ECO:0000313" key="7">
    <source>
        <dbReference type="EMBL" id="MBF0970683.1"/>
    </source>
</evidence>
<dbReference type="PROSITE" id="PS50977">
    <property type="entry name" value="HTH_TETR_2"/>
    <property type="match status" value="1"/>
</dbReference>
<dbReference type="GO" id="GO:0000976">
    <property type="term" value="F:transcription cis-regulatory region binding"/>
    <property type="evidence" value="ECO:0007669"/>
    <property type="project" value="TreeGrafter"/>
</dbReference>
<dbReference type="Gene3D" id="1.10.357.10">
    <property type="entry name" value="Tetracycline Repressor, domain 2"/>
    <property type="match status" value="1"/>
</dbReference>
<sequence>MREGSLRNHVIATAQKLFYKEGVRAVTMDKVAQSLRMSKRTLYELFTDKEDLLVACVAASHKDFKDKMREASKPEDTVIDIILRTFSYRLKWAKNISPRFFSETNNYPKVVALFESHREDMRADFCEFYHRGVQEGLFIDRLNPQLLYLAFITMMPAVRAYSTKDPLQPFDFFLNTYFVHVRGFATEKGRQLLDEFVVNYRREHHL</sequence>
<dbReference type="Proteomes" id="UP000704068">
    <property type="component" value="Unassembled WGS sequence"/>
</dbReference>
<keyword evidence="2" id="KW-0805">Transcription regulation</keyword>
<evidence type="ECO:0000256" key="2">
    <source>
        <dbReference type="ARBA" id="ARBA00023015"/>
    </source>
</evidence>
<evidence type="ECO:0000256" key="5">
    <source>
        <dbReference type="PROSITE-ProRule" id="PRU00335"/>
    </source>
</evidence>
<dbReference type="RefSeq" id="WP_303764273.1">
    <property type="nucleotide sequence ID" value="NZ_JABZGR010000019.1"/>
</dbReference>
<evidence type="ECO:0000256" key="4">
    <source>
        <dbReference type="ARBA" id="ARBA00023163"/>
    </source>
</evidence>
<dbReference type="InterPro" id="IPR001647">
    <property type="entry name" value="HTH_TetR"/>
</dbReference>
<dbReference type="PANTHER" id="PTHR30055">
    <property type="entry name" value="HTH-TYPE TRANSCRIPTIONAL REGULATOR RUTR"/>
    <property type="match status" value="1"/>
</dbReference>
<comment type="caution">
    <text evidence="7">The sequence shown here is derived from an EMBL/GenBank/DDBJ whole genome shotgun (WGS) entry which is preliminary data.</text>
</comment>
<dbReference type="SUPFAM" id="SSF46689">
    <property type="entry name" value="Homeodomain-like"/>
    <property type="match status" value="1"/>
</dbReference>
<dbReference type="PRINTS" id="PR00455">
    <property type="entry name" value="HTHTETR"/>
</dbReference>
<dbReference type="InterPro" id="IPR009057">
    <property type="entry name" value="Homeodomain-like_sf"/>
</dbReference>
<dbReference type="InterPro" id="IPR050109">
    <property type="entry name" value="HTH-type_TetR-like_transc_reg"/>
</dbReference>
<dbReference type="Pfam" id="PF00440">
    <property type="entry name" value="TetR_N"/>
    <property type="match status" value="1"/>
</dbReference>
<feature type="DNA-binding region" description="H-T-H motif" evidence="5">
    <location>
        <begin position="27"/>
        <end position="46"/>
    </location>
</feature>
<dbReference type="SUPFAM" id="SSF48498">
    <property type="entry name" value="Tetracyclin repressor-like, C-terminal domain"/>
    <property type="match status" value="1"/>
</dbReference>
<name>A0A929RWN5_9BACT</name>
<proteinExistence type="predicted"/>
<keyword evidence="3 5" id="KW-0238">DNA-binding</keyword>
<accession>A0A929RWN5</accession>